<keyword evidence="2" id="KW-1185">Reference proteome</keyword>
<protein>
    <submittedName>
        <fullName evidence="1">Uncharacterized protein</fullName>
    </submittedName>
</protein>
<sequence length="75" mass="8324">MPRRLELSDSSDFESLPLDKVGSAHSLNCSRTPRLLRDVSRGNGTNHTAIAAHRAVKREELMNAHYSYCGTSEPL</sequence>
<gene>
    <name evidence="1" type="ORF">VZT92_005047</name>
</gene>
<proteinExistence type="predicted"/>
<dbReference type="AlphaFoldDB" id="A0AAW1FUR2"/>
<reference evidence="1 2" key="1">
    <citation type="journal article" date="2024" name="Genome Biol. Evol.">
        <title>Chromosome-level genome assembly of the viviparous eelpout Zoarces viviparus.</title>
        <authorList>
            <person name="Fuhrmann N."/>
            <person name="Brasseur M.V."/>
            <person name="Bakowski C.E."/>
            <person name="Podsiadlowski L."/>
            <person name="Prost S."/>
            <person name="Krehenwinkel H."/>
            <person name="Mayer C."/>
        </authorList>
    </citation>
    <scope>NUCLEOTIDE SEQUENCE [LARGE SCALE GENOMIC DNA]</scope>
    <source>
        <strain evidence="1">NO-MEL_2022_Ind0_liver</strain>
    </source>
</reference>
<dbReference type="EMBL" id="JBCEZU010000034">
    <property type="protein sequence ID" value="KAK9537429.1"/>
    <property type="molecule type" value="Genomic_DNA"/>
</dbReference>
<name>A0AAW1FUR2_ZOAVI</name>
<comment type="caution">
    <text evidence="1">The sequence shown here is derived from an EMBL/GenBank/DDBJ whole genome shotgun (WGS) entry which is preliminary data.</text>
</comment>
<organism evidence="1 2">
    <name type="scientific">Zoarces viviparus</name>
    <name type="common">Viviparous eelpout</name>
    <name type="synonym">Blennius viviparus</name>
    <dbReference type="NCBI Taxonomy" id="48416"/>
    <lineage>
        <taxon>Eukaryota</taxon>
        <taxon>Metazoa</taxon>
        <taxon>Chordata</taxon>
        <taxon>Craniata</taxon>
        <taxon>Vertebrata</taxon>
        <taxon>Euteleostomi</taxon>
        <taxon>Actinopterygii</taxon>
        <taxon>Neopterygii</taxon>
        <taxon>Teleostei</taxon>
        <taxon>Neoteleostei</taxon>
        <taxon>Acanthomorphata</taxon>
        <taxon>Eupercaria</taxon>
        <taxon>Perciformes</taxon>
        <taxon>Cottioidei</taxon>
        <taxon>Zoarcales</taxon>
        <taxon>Zoarcidae</taxon>
        <taxon>Zoarcinae</taxon>
        <taxon>Zoarces</taxon>
    </lineage>
</organism>
<evidence type="ECO:0000313" key="2">
    <source>
        <dbReference type="Proteomes" id="UP001488805"/>
    </source>
</evidence>
<dbReference type="Proteomes" id="UP001488805">
    <property type="component" value="Unassembled WGS sequence"/>
</dbReference>
<accession>A0AAW1FUR2</accession>
<evidence type="ECO:0000313" key="1">
    <source>
        <dbReference type="EMBL" id="KAK9537429.1"/>
    </source>
</evidence>